<keyword evidence="2" id="KW-1185">Reference proteome</keyword>
<evidence type="ECO:0000313" key="2">
    <source>
        <dbReference type="Proteomes" id="UP000297245"/>
    </source>
</evidence>
<protein>
    <submittedName>
        <fullName evidence="1">Uncharacterized protein</fullName>
    </submittedName>
</protein>
<dbReference type="Proteomes" id="UP000297245">
    <property type="component" value="Unassembled WGS sequence"/>
</dbReference>
<proteinExistence type="predicted"/>
<reference evidence="1 2" key="1">
    <citation type="journal article" date="2019" name="Nat. Ecol. Evol.">
        <title>Megaphylogeny resolves global patterns of mushroom evolution.</title>
        <authorList>
            <person name="Varga T."/>
            <person name="Krizsan K."/>
            <person name="Foldi C."/>
            <person name="Dima B."/>
            <person name="Sanchez-Garcia M."/>
            <person name="Sanchez-Ramirez S."/>
            <person name="Szollosi G.J."/>
            <person name="Szarkandi J.G."/>
            <person name="Papp V."/>
            <person name="Albert L."/>
            <person name="Andreopoulos W."/>
            <person name="Angelini C."/>
            <person name="Antonin V."/>
            <person name="Barry K.W."/>
            <person name="Bougher N.L."/>
            <person name="Buchanan P."/>
            <person name="Buyck B."/>
            <person name="Bense V."/>
            <person name="Catcheside P."/>
            <person name="Chovatia M."/>
            <person name="Cooper J."/>
            <person name="Damon W."/>
            <person name="Desjardin D."/>
            <person name="Finy P."/>
            <person name="Geml J."/>
            <person name="Haridas S."/>
            <person name="Hughes K."/>
            <person name="Justo A."/>
            <person name="Karasinski D."/>
            <person name="Kautmanova I."/>
            <person name="Kiss B."/>
            <person name="Kocsube S."/>
            <person name="Kotiranta H."/>
            <person name="LaButti K.M."/>
            <person name="Lechner B.E."/>
            <person name="Liimatainen K."/>
            <person name="Lipzen A."/>
            <person name="Lukacs Z."/>
            <person name="Mihaltcheva S."/>
            <person name="Morgado L.N."/>
            <person name="Niskanen T."/>
            <person name="Noordeloos M.E."/>
            <person name="Ohm R.A."/>
            <person name="Ortiz-Santana B."/>
            <person name="Ovrebo C."/>
            <person name="Racz N."/>
            <person name="Riley R."/>
            <person name="Savchenko A."/>
            <person name="Shiryaev A."/>
            <person name="Soop K."/>
            <person name="Spirin V."/>
            <person name="Szebenyi C."/>
            <person name="Tomsovsky M."/>
            <person name="Tulloss R.E."/>
            <person name="Uehling J."/>
            <person name="Grigoriev I.V."/>
            <person name="Vagvolgyi C."/>
            <person name="Papp T."/>
            <person name="Martin F.M."/>
            <person name="Miettinen O."/>
            <person name="Hibbett D.S."/>
            <person name="Nagy L.G."/>
        </authorList>
    </citation>
    <scope>NUCLEOTIDE SEQUENCE [LARGE SCALE GENOMIC DNA]</scope>
    <source>
        <strain evidence="1 2">CBS 962.96</strain>
    </source>
</reference>
<evidence type="ECO:0000313" key="1">
    <source>
        <dbReference type="EMBL" id="THU84439.1"/>
    </source>
</evidence>
<dbReference type="AlphaFoldDB" id="A0A4S8L744"/>
<accession>A0A4S8L744</accession>
<name>A0A4S8L744_DENBC</name>
<gene>
    <name evidence="1" type="ORF">K435DRAFT_870262</name>
</gene>
<organism evidence="1 2">
    <name type="scientific">Dendrothele bispora (strain CBS 962.96)</name>
    <dbReference type="NCBI Taxonomy" id="1314807"/>
    <lineage>
        <taxon>Eukaryota</taxon>
        <taxon>Fungi</taxon>
        <taxon>Dikarya</taxon>
        <taxon>Basidiomycota</taxon>
        <taxon>Agaricomycotina</taxon>
        <taxon>Agaricomycetes</taxon>
        <taxon>Agaricomycetidae</taxon>
        <taxon>Agaricales</taxon>
        <taxon>Agaricales incertae sedis</taxon>
        <taxon>Dendrothele</taxon>
    </lineage>
</organism>
<sequence>MRIHHGIASFSSSIDFHPHWLRLLTPDSSRDVTGPKYGHAMEDLVDTPLLILWTYPTPSHKQGGRQKQFEDGTGWLGDVDLSVGLLEPVTRTISNHEYTSCAMLWANFKFKGTGRH</sequence>
<dbReference type="EMBL" id="ML179599">
    <property type="protein sequence ID" value="THU84439.1"/>
    <property type="molecule type" value="Genomic_DNA"/>
</dbReference>